<name>A0A975DI73_9GAMM</name>
<keyword evidence="3" id="KW-1185">Reference proteome</keyword>
<keyword evidence="1" id="KW-0812">Transmembrane</keyword>
<feature type="transmembrane region" description="Helical" evidence="1">
    <location>
        <begin position="112"/>
        <end position="129"/>
    </location>
</feature>
<keyword evidence="1" id="KW-1133">Transmembrane helix</keyword>
<dbReference type="RefSeq" id="WP_208843256.1">
    <property type="nucleotide sequence ID" value="NZ_CP072133.1"/>
</dbReference>
<accession>A0A975DI73</accession>
<protein>
    <recommendedName>
        <fullName evidence="4">DUF3592 domain-containing protein</fullName>
    </recommendedName>
</protein>
<dbReference type="AlphaFoldDB" id="A0A975DI73"/>
<evidence type="ECO:0000313" key="3">
    <source>
        <dbReference type="Proteomes" id="UP000664904"/>
    </source>
</evidence>
<evidence type="ECO:0008006" key="4">
    <source>
        <dbReference type="Google" id="ProtNLM"/>
    </source>
</evidence>
<keyword evidence="1" id="KW-0472">Membrane</keyword>
<evidence type="ECO:0000256" key="1">
    <source>
        <dbReference type="SAM" id="Phobius"/>
    </source>
</evidence>
<dbReference type="KEGG" id="pxi:J5O05_01255"/>
<evidence type="ECO:0000313" key="2">
    <source>
        <dbReference type="EMBL" id="QTH71630.1"/>
    </source>
</evidence>
<organism evidence="2 3">
    <name type="scientific">Pseudoalteromonas xiamenensis</name>
    <dbReference type="NCBI Taxonomy" id="882626"/>
    <lineage>
        <taxon>Bacteria</taxon>
        <taxon>Pseudomonadati</taxon>
        <taxon>Pseudomonadota</taxon>
        <taxon>Gammaproteobacteria</taxon>
        <taxon>Alteromonadales</taxon>
        <taxon>Pseudoalteromonadaceae</taxon>
        <taxon>Pseudoalteromonas</taxon>
    </lineage>
</organism>
<feature type="transmembrane region" description="Helical" evidence="1">
    <location>
        <begin position="6"/>
        <end position="22"/>
    </location>
</feature>
<proteinExistence type="predicted"/>
<dbReference type="Proteomes" id="UP000664904">
    <property type="component" value="Chromosome"/>
</dbReference>
<sequence>MSIFIIIGTMMVLGLIPLWYQRRVKLKKRVWRQVEVISLTKIKQHKTGPLELLGEPSLLAVYQYKDKEFTCQMAFRERLWNDFHLSGKAHILVDPTRPEQCFHNAEQAYRYAKWWLGFSFLLLVCQVILMI</sequence>
<reference evidence="2" key="1">
    <citation type="submission" date="2021-03" db="EMBL/GenBank/DDBJ databases">
        <title>Complete Genome of Pseudoalteromonas xiamenensis STKMTI.2, a new potential marine bacterium producing anti-Vibrio compounds.</title>
        <authorList>
            <person name="Handayani D.P."/>
            <person name="Isnansetyo A."/>
            <person name="Istiqomah I."/>
            <person name="Jumina J."/>
        </authorList>
    </citation>
    <scope>NUCLEOTIDE SEQUENCE</scope>
    <source>
        <strain evidence="2">STKMTI.2</strain>
    </source>
</reference>
<dbReference type="EMBL" id="CP072133">
    <property type="protein sequence ID" value="QTH71630.1"/>
    <property type="molecule type" value="Genomic_DNA"/>
</dbReference>
<gene>
    <name evidence="2" type="ORF">J5O05_01255</name>
</gene>